<dbReference type="PANTHER" id="PTHR11439:SF462">
    <property type="match status" value="1"/>
</dbReference>
<keyword evidence="2" id="KW-1185">Reference proteome</keyword>
<dbReference type="EMBL" id="BAABME010003515">
    <property type="protein sequence ID" value="GAA0159076.1"/>
    <property type="molecule type" value="Genomic_DNA"/>
</dbReference>
<protein>
    <submittedName>
        <fullName evidence="1">Uncharacterized protein</fullName>
    </submittedName>
</protein>
<dbReference type="PANTHER" id="PTHR11439">
    <property type="entry name" value="GAG-POL-RELATED RETROTRANSPOSON"/>
    <property type="match status" value="1"/>
</dbReference>
<reference evidence="1 2" key="1">
    <citation type="submission" date="2024-01" db="EMBL/GenBank/DDBJ databases">
        <title>The complete chloroplast genome sequence of Lithospermum erythrorhizon: insights into the phylogenetic relationship among Boraginaceae species and the maternal lineages of purple gromwells.</title>
        <authorList>
            <person name="Okada T."/>
            <person name="Watanabe K."/>
        </authorList>
    </citation>
    <scope>NUCLEOTIDE SEQUENCE [LARGE SCALE GENOMIC DNA]</scope>
</reference>
<proteinExistence type="predicted"/>
<dbReference type="Proteomes" id="UP001454036">
    <property type="component" value="Unassembled WGS sequence"/>
</dbReference>
<organism evidence="1 2">
    <name type="scientific">Lithospermum erythrorhizon</name>
    <name type="common">Purple gromwell</name>
    <name type="synonym">Lithospermum officinale var. erythrorhizon</name>
    <dbReference type="NCBI Taxonomy" id="34254"/>
    <lineage>
        <taxon>Eukaryota</taxon>
        <taxon>Viridiplantae</taxon>
        <taxon>Streptophyta</taxon>
        <taxon>Embryophyta</taxon>
        <taxon>Tracheophyta</taxon>
        <taxon>Spermatophyta</taxon>
        <taxon>Magnoliopsida</taxon>
        <taxon>eudicotyledons</taxon>
        <taxon>Gunneridae</taxon>
        <taxon>Pentapetalae</taxon>
        <taxon>asterids</taxon>
        <taxon>lamiids</taxon>
        <taxon>Boraginales</taxon>
        <taxon>Boraginaceae</taxon>
        <taxon>Boraginoideae</taxon>
        <taxon>Lithospermeae</taxon>
        <taxon>Lithospermum</taxon>
    </lineage>
</organism>
<name>A0AAV3Q7A6_LITER</name>
<evidence type="ECO:0000313" key="2">
    <source>
        <dbReference type="Proteomes" id="UP001454036"/>
    </source>
</evidence>
<comment type="caution">
    <text evidence="1">The sequence shown here is derived from an EMBL/GenBank/DDBJ whole genome shotgun (WGS) entry which is preliminary data.</text>
</comment>
<accession>A0AAV3Q7A6</accession>
<sequence>MKDLGILKYFLVIENHNLSVATGPLLADPEPYKRLVGRLIYFSYTRPDLTYIVQTPRQHHWDACLRVVRYLKGSPGQVFLGGSPIS</sequence>
<evidence type="ECO:0000313" key="1">
    <source>
        <dbReference type="EMBL" id="GAA0159076.1"/>
    </source>
</evidence>
<dbReference type="AlphaFoldDB" id="A0AAV3Q7A6"/>
<gene>
    <name evidence="1" type="ORF">LIER_15946</name>
</gene>